<evidence type="ECO:0000256" key="3">
    <source>
        <dbReference type="ARBA" id="ARBA00022692"/>
    </source>
</evidence>
<feature type="transmembrane region" description="Helical" evidence="7">
    <location>
        <begin position="359"/>
        <end position="377"/>
    </location>
</feature>
<dbReference type="PANTHER" id="PTHR30485">
    <property type="entry name" value="NI/FE-HYDROGENASE 1 B-TYPE CYTOCHROME SUBUNIT"/>
    <property type="match status" value="1"/>
</dbReference>
<comment type="subcellular location">
    <subcellularLocation>
        <location evidence="1">Cell membrane</location>
        <topology evidence="1">Multi-pass membrane protein</topology>
    </subcellularLocation>
</comment>
<dbReference type="Proteomes" id="UP001501266">
    <property type="component" value="Unassembled WGS sequence"/>
</dbReference>
<organism evidence="9 10">
    <name type="scientific">Agrococcus citreus</name>
    <dbReference type="NCBI Taxonomy" id="84643"/>
    <lineage>
        <taxon>Bacteria</taxon>
        <taxon>Bacillati</taxon>
        <taxon>Actinomycetota</taxon>
        <taxon>Actinomycetes</taxon>
        <taxon>Micrococcales</taxon>
        <taxon>Microbacteriaceae</taxon>
        <taxon>Agrococcus</taxon>
    </lineage>
</organism>
<dbReference type="InterPro" id="IPR011577">
    <property type="entry name" value="Cyt_b561_bac/Ni-Hgenase"/>
</dbReference>
<feature type="compositionally biased region" description="Low complexity" evidence="6">
    <location>
        <begin position="246"/>
        <end position="286"/>
    </location>
</feature>
<feature type="domain" description="Cytochrome b561 bacterial/Ni-hydrogenase" evidence="8">
    <location>
        <begin position="352"/>
        <end position="537"/>
    </location>
</feature>
<keyword evidence="3 7" id="KW-0812">Transmembrane</keyword>
<keyword evidence="10" id="KW-1185">Reference proteome</keyword>
<evidence type="ECO:0000313" key="10">
    <source>
        <dbReference type="Proteomes" id="UP001501266"/>
    </source>
</evidence>
<evidence type="ECO:0000256" key="6">
    <source>
        <dbReference type="SAM" id="MobiDB-lite"/>
    </source>
</evidence>
<name>A0ABN1YTU2_9MICO</name>
<sequence length="587" mass="60749">MAGAVVVRRGLPRVPGGEPWPPEGTALAPAEASVAAEPAPVSTAIAAETAPAVVEEPPGTSSAPAATPQARAEAPSAMGGATIRRGLPRVAGGDPWPPAGGAPALAAAPEPEVRAEATAAPAVAVPSRQPAAAAATDVVAPASEPAASEQGLAVDASAEAIRRGLPRVRGGEPWPPHGTAPARSSGAEAPRPAAARALEESRPAETPAAAPAPLASQAVPVAEPVAAAEPAAAPTPAAAPQPVAPREPAAASQPTAAPAPSAAAKPAAAAKPTAAAKRPTASAAPAEPSMRPVTPRQWIATGVLVSLAIIGAATIIVAIARWFVGLEPVAAFMQQHSGTYALPEGAPVGLPPWLNWSHFFNALLIVLIIRSGLQVRYERKPDAYWTPKRGGKKTSLSVWLHTSLDVLWVVNGLVFVVLLFATGQWMRIVPTSLEVFPHAVSAGLQYASLDWPTEHGWVSYNALQQLAYFVTVFVAAPLAIITGLRMSRWWPQGRAGLDRSFPVEWARAVHFPVMLYFVVFIVTHVLLVMTTGALRNLNHMYASREADDWLGFALFAGSLLVIAAAWFAARPSLLVPIAQRFGTVSSR</sequence>
<dbReference type="PANTHER" id="PTHR30485:SF1">
    <property type="entry name" value="CYTOCHROME YDHU-RELATED"/>
    <property type="match status" value="1"/>
</dbReference>
<evidence type="ECO:0000259" key="8">
    <source>
        <dbReference type="Pfam" id="PF01292"/>
    </source>
</evidence>
<evidence type="ECO:0000256" key="2">
    <source>
        <dbReference type="ARBA" id="ARBA00022475"/>
    </source>
</evidence>
<keyword evidence="2" id="KW-1003">Cell membrane</keyword>
<keyword evidence="5 7" id="KW-0472">Membrane</keyword>
<accession>A0ABN1YTU2</accession>
<dbReference type="SUPFAM" id="SSF81342">
    <property type="entry name" value="Transmembrane di-heme cytochromes"/>
    <property type="match status" value="1"/>
</dbReference>
<comment type="caution">
    <text evidence="9">The sequence shown here is derived from an EMBL/GenBank/DDBJ whole genome shotgun (WGS) entry which is preliminary data.</text>
</comment>
<feature type="transmembrane region" description="Helical" evidence="7">
    <location>
        <begin position="505"/>
        <end position="529"/>
    </location>
</feature>
<proteinExistence type="predicted"/>
<feature type="compositionally biased region" description="Low complexity" evidence="6">
    <location>
        <begin position="1"/>
        <end position="17"/>
    </location>
</feature>
<evidence type="ECO:0000256" key="5">
    <source>
        <dbReference type="ARBA" id="ARBA00023136"/>
    </source>
</evidence>
<evidence type="ECO:0000256" key="1">
    <source>
        <dbReference type="ARBA" id="ARBA00004651"/>
    </source>
</evidence>
<feature type="transmembrane region" description="Helical" evidence="7">
    <location>
        <begin position="466"/>
        <end position="484"/>
    </location>
</feature>
<protein>
    <recommendedName>
        <fullName evidence="8">Cytochrome b561 bacterial/Ni-hydrogenase domain-containing protein</fullName>
    </recommendedName>
</protein>
<feature type="compositionally biased region" description="Low complexity" evidence="6">
    <location>
        <begin position="52"/>
        <end position="77"/>
    </location>
</feature>
<reference evidence="9 10" key="1">
    <citation type="journal article" date="2019" name="Int. J. Syst. Evol. Microbiol.">
        <title>The Global Catalogue of Microorganisms (GCM) 10K type strain sequencing project: providing services to taxonomists for standard genome sequencing and annotation.</title>
        <authorList>
            <consortium name="The Broad Institute Genomics Platform"/>
            <consortium name="The Broad Institute Genome Sequencing Center for Infectious Disease"/>
            <person name="Wu L."/>
            <person name="Ma J."/>
        </authorList>
    </citation>
    <scope>NUCLEOTIDE SEQUENCE [LARGE SCALE GENOMIC DNA]</scope>
    <source>
        <strain evidence="9 10">JCM 12398</strain>
    </source>
</reference>
<dbReference type="Pfam" id="PF01292">
    <property type="entry name" value="Ni_hydr_CYTB"/>
    <property type="match status" value="1"/>
</dbReference>
<dbReference type="InterPro" id="IPR051542">
    <property type="entry name" value="Hydrogenase_cytochrome"/>
</dbReference>
<dbReference type="InterPro" id="IPR016174">
    <property type="entry name" value="Di-haem_cyt_TM"/>
</dbReference>
<feature type="region of interest" description="Disordered" evidence="6">
    <location>
        <begin position="1"/>
        <end position="30"/>
    </location>
</feature>
<feature type="transmembrane region" description="Helical" evidence="7">
    <location>
        <begin position="398"/>
        <end position="421"/>
    </location>
</feature>
<evidence type="ECO:0000256" key="7">
    <source>
        <dbReference type="SAM" id="Phobius"/>
    </source>
</evidence>
<evidence type="ECO:0000313" key="9">
    <source>
        <dbReference type="EMBL" id="GAA1422461.1"/>
    </source>
</evidence>
<feature type="region of interest" description="Disordered" evidence="6">
    <location>
        <begin position="52"/>
        <end position="113"/>
    </location>
</feature>
<feature type="compositionally biased region" description="Low complexity" evidence="6">
    <location>
        <begin position="101"/>
        <end position="113"/>
    </location>
</feature>
<dbReference type="Gene3D" id="1.20.950.20">
    <property type="entry name" value="Transmembrane di-heme cytochromes, Chain C"/>
    <property type="match status" value="1"/>
</dbReference>
<feature type="region of interest" description="Disordered" evidence="6">
    <location>
        <begin position="166"/>
        <end position="291"/>
    </location>
</feature>
<feature type="transmembrane region" description="Helical" evidence="7">
    <location>
        <begin position="549"/>
        <end position="569"/>
    </location>
</feature>
<feature type="compositionally biased region" description="Low complexity" evidence="6">
    <location>
        <begin position="180"/>
        <end position="196"/>
    </location>
</feature>
<feature type="compositionally biased region" description="Low complexity" evidence="6">
    <location>
        <begin position="204"/>
        <end position="236"/>
    </location>
</feature>
<feature type="transmembrane region" description="Helical" evidence="7">
    <location>
        <begin position="298"/>
        <end position="324"/>
    </location>
</feature>
<evidence type="ECO:0000256" key="4">
    <source>
        <dbReference type="ARBA" id="ARBA00022989"/>
    </source>
</evidence>
<gene>
    <name evidence="9" type="ORF">GCM10009640_15240</name>
</gene>
<dbReference type="EMBL" id="BAAAKK010000004">
    <property type="protein sequence ID" value="GAA1422461.1"/>
    <property type="molecule type" value="Genomic_DNA"/>
</dbReference>
<keyword evidence="4 7" id="KW-1133">Transmembrane helix</keyword>